<dbReference type="EMBL" id="JADNRY010000284">
    <property type="protein sequence ID" value="KAF9059702.1"/>
    <property type="molecule type" value="Genomic_DNA"/>
</dbReference>
<dbReference type="OrthoDB" id="3232644at2759"/>
<proteinExistence type="predicted"/>
<accession>A0A9P5TYV0</accession>
<dbReference type="Proteomes" id="UP000772434">
    <property type="component" value="Unassembled WGS sequence"/>
</dbReference>
<dbReference type="AlphaFoldDB" id="A0A9P5TYV0"/>
<protein>
    <recommendedName>
        <fullName evidence="3">F-box domain-containing protein</fullName>
    </recommendedName>
</protein>
<gene>
    <name evidence="1" type="ORF">BDP27DRAFT_1431002</name>
</gene>
<evidence type="ECO:0000313" key="1">
    <source>
        <dbReference type="EMBL" id="KAF9059702.1"/>
    </source>
</evidence>
<reference evidence="1" key="1">
    <citation type="submission" date="2020-11" db="EMBL/GenBank/DDBJ databases">
        <authorList>
            <consortium name="DOE Joint Genome Institute"/>
            <person name="Ahrendt S."/>
            <person name="Riley R."/>
            <person name="Andreopoulos W."/>
            <person name="Labutti K."/>
            <person name="Pangilinan J."/>
            <person name="Ruiz-Duenas F.J."/>
            <person name="Barrasa J.M."/>
            <person name="Sanchez-Garcia M."/>
            <person name="Camarero S."/>
            <person name="Miyauchi S."/>
            <person name="Serrano A."/>
            <person name="Linde D."/>
            <person name="Babiker R."/>
            <person name="Drula E."/>
            <person name="Ayuso-Fernandez I."/>
            <person name="Pacheco R."/>
            <person name="Padilla G."/>
            <person name="Ferreira P."/>
            <person name="Barriuso J."/>
            <person name="Kellner H."/>
            <person name="Castanera R."/>
            <person name="Alfaro M."/>
            <person name="Ramirez L."/>
            <person name="Pisabarro A.G."/>
            <person name="Kuo A."/>
            <person name="Tritt A."/>
            <person name="Lipzen A."/>
            <person name="He G."/>
            <person name="Yan M."/>
            <person name="Ng V."/>
            <person name="Cullen D."/>
            <person name="Martin F."/>
            <person name="Rosso M.-N."/>
            <person name="Henrissat B."/>
            <person name="Hibbett D."/>
            <person name="Martinez A.T."/>
            <person name="Grigoriev I.V."/>
        </authorList>
    </citation>
    <scope>NUCLEOTIDE SEQUENCE</scope>
    <source>
        <strain evidence="1">AH 40177</strain>
    </source>
</reference>
<organism evidence="1 2">
    <name type="scientific">Rhodocollybia butyracea</name>
    <dbReference type="NCBI Taxonomy" id="206335"/>
    <lineage>
        <taxon>Eukaryota</taxon>
        <taxon>Fungi</taxon>
        <taxon>Dikarya</taxon>
        <taxon>Basidiomycota</taxon>
        <taxon>Agaricomycotina</taxon>
        <taxon>Agaricomycetes</taxon>
        <taxon>Agaricomycetidae</taxon>
        <taxon>Agaricales</taxon>
        <taxon>Marasmiineae</taxon>
        <taxon>Omphalotaceae</taxon>
        <taxon>Rhodocollybia</taxon>
    </lineage>
</organism>
<keyword evidence="2" id="KW-1185">Reference proteome</keyword>
<comment type="caution">
    <text evidence="1">The sequence shown here is derived from an EMBL/GenBank/DDBJ whole genome shotgun (WGS) entry which is preliminary data.</text>
</comment>
<evidence type="ECO:0008006" key="3">
    <source>
        <dbReference type="Google" id="ProtNLM"/>
    </source>
</evidence>
<evidence type="ECO:0000313" key="2">
    <source>
        <dbReference type="Proteomes" id="UP000772434"/>
    </source>
</evidence>
<name>A0A9P5TYV0_9AGAR</name>
<sequence length="380" mass="43706">MTPVDSLAKVASASTHPDEQQVNLPEFPEEILEEIFRWACDVNPPLQDAPKLLNFPVPLNERALRKRRFLRRSIILVCKTWYRIVLPYLFESVVILDQGGSRCQGLLNALEKHSFGHLVKRLNLSIQGPHFDDSWETLGKAVVSLLRHCTNLRVLTVKMHYFGLDRAFLDRLLQCTLALPSVQILDFPWHSCRGDFVAALANSTIRTAVFYPNATVARLSALRQIYIPDQFTLSRPLSGNVTSLILDSTVPYNPGRPYLSRLISTCRCLPRLRYVTIYVASVEEHNRYLESIPPTSSSYPDSLPPSVHTLGFWFHQPKSTTRAWRDFCWTLRLIHGEGIKVLRLRAETAEDLRRRHVAYEIMNERLRTNGWRLETGDLYI</sequence>